<organism evidence="2 3">
    <name type="scientific">Mollisia scopiformis</name>
    <name type="common">Conifer needle endophyte fungus</name>
    <name type="synonym">Phialocephala scopiformis</name>
    <dbReference type="NCBI Taxonomy" id="149040"/>
    <lineage>
        <taxon>Eukaryota</taxon>
        <taxon>Fungi</taxon>
        <taxon>Dikarya</taxon>
        <taxon>Ascomycota</taxon>
        <taxon>Pezizomycotina</taxon>
        <taxon>Leotiomycetes</taxon>
        <taxon>Helotiales</taxon>
        <taxon>Mollisiaceae</taxon>
        <taxon>Mollisia</taxon>
    </lineage>
</organism>
<name>A0A194XFZ9_MOLSC</name>
<dbReference type="EMBL" id="KQ947411">
    <property type="protein sequence ID" value="KUJ19098.1"/>
    <property type="molecule type" value="Genomic_DNA"/>
</dbReference>
<feature type="chain" id="PRO_5008268193" evidence="1">
    <location>
        <begin position="27"/>
        <end position="159"/>
    </location>
</feature>
<dbReference type="GeneID" id="28824347"/>
<dbReference type="KEGG" id="psco:LY89DRAFT_683040"/>
<keyword evidence="3" id="KW-1185">Reference proteome</keyword>
<evidence type="ECO:0000313" key="3">
    <source>
        <dbReference type="Proteomes" id="UP000070700"/>
    </source>
</evidence>
<keyword evidence="1" id="KW-0732">Signal</keyword>
<dbReference type="Proteomes" id="UP000070700">
    <property type="component" value="Unassembled WGS sequence"/>
</dbReference>
<sequence length="159" mass="18560">MLFPVCRRYNYLFTTFLCQFWIWGLALDFPDDPSRIPRYDMEFWNILRDHTSGTHSTTSTYRNARANGHITTEPAILPNSDRFPQLRTLNTIPEERIQRMSGGEERAIGTKESPCSYRYQTSVQESAIEVDINSFAKSRNHEQKWDGIVILDKNLKLVP</sequence>
<gene>
    <name evidence="2" type="ORF">LY89DRAFT_683040</name>
</gene>
<proteinExistence type="predicted"/>
<accession>A0A194XFZ9</accession>
<evidence type="ECO:0000313" key="2">
    <source>
        <dbReference type="EMBL" id="KUJ19098.1"/>
    </source>
</evidence>
<evidence type="ECO:0000256" key="1">
    <source>
        <dbReference type="SAM" id="SignalP"/>
    </source>
</evidence>
<dbReference type="InParanoid" id="A0A194XFZ9"/>
<reference evidence="2 3" key="1">
    <citation type="submission" date="2015-10" db="EMBL/GenBank/DDBJ databases">
        <title>Full genome of DAOMC 229536 Phialocephala scopiformis, a fungal endophyte of spruce producing the potent anti-insectan compound rugulosin.</title>
        <authorList>
            <consortium name="DOE Joint Genome Institute"/>
            <person name="Walker A.K."/>
            <person name="Frasz S.L."/>
            <person name="Seifert K.A."/>
            <person name="Miller J.D."/>
            <person name="Mondo S.J."/>
            <person name="Labutti K."/>
            <person name="Lipzen A."/>
            <person name="Dockter R."/>
            <person name="Kennedy M."/>
            <person name="Grigoriev I.V."/>
            <person name="Spatafora J.W."/>
        </authorList>
    </citation>
    <scope>NUCLEOTIDE SEQUENCE [LARGE SCALE GENOMIC DNA]</scope>
    <source>
        <strain evidence="2 3">CBS 120377</strain>
    </source>
</reference>
<protein>
    <submittedName>
        <fullName evidence="2">Uncharacterized protein</fullName>
    </submittedName>
</protein>
<dbReference type="AlphaFoldDB" id="A0A194XFZ9"/>
<feature type="signal peptide" evidence="1">
    <location>
        <begin position="1"/>
        <end position="26"/>
    </location>
</feature>
<dbReference type="RefSeq" id="XP_018073453.1">
    <property type="nucleotide sequence ID" value="XM_018214621.1"/>
</dbReference>